<accession>A0A7H0GTN8</accession>
<feature type="signal peptide" evidence="1">
    <location>
        <begin position="1"/>
        <end position="21"/>
    </location>
</feature>
<proteinExistence type="predicted"/>
<dbReference type="KEGG" id="hqi:H9L05_16985"/>
<dbReference type="EMBL" id="CP060784">
    <property type="protein sequence ID" value="QNP51654.1"/>
    <property type="molecule type" value="Genomic_DNA"/>
</dbReference>
<name>A0A7H0GTN8_9BACT</name>
<keyword evidence="3" id="KW-1185">Reference proteome</keyword>
<evidence type="ECO:0008006" key="4">
    <source>
        <dbReference type="Google" id="ProtNLM"/>
    </source>
</evidence>
<dbReference type="AlphaFoldDB" id="A0A7H0GTN8"/>
<feature type="chain" id="PRO_5028861370" description="Porin" evidence="1">
    <location>
        <begin position="22"/>
        <end position="100"/>
    </location>
</feature>
<organism evidence="2 3">
    <name type="scientific">Hymenobacter qilianensis</name>
    <dbReference type="NCBI Taxonomy" id="1385715"/>
    <lineage>
        <taxon>Bacteria</taxon>
        <taxon>Pseudomonadati</taxon>
        <taxon>Bacteroidota</taxon>
        <taxon>Cytophagia</taxon>
        <taxon>Cytophagales</taxon>
        <taxon>Hymenobacteraceae</taxon>
        <taxon>Hymenobacter</taxon>
    </lineage>
</organism>
<dbReference type="RefSeq" id="WP_187731931.1">
    <property type="nucleotide sequence ID" value="NZ_CP060784.1"/>
</dbReference>
<evidence type="ECO:0000256" key="1">
    <source>
        <dbReference type="SAM" id="SignalP"/>
    </source>
</evidence>
<evidence type="ECO:0000313" key="3">
    <source>
        <dbReference type="Proteomes" id="UP000516093"/>
    </source>
</evidence>
<evidence type="ECO:0000313" key="2">
    <source>
        <dbReference type="EMBL" id="QNP51654.1"/>
    </source>
</evidence>
<reference evidence="2 3" key="1">
    <citation type="submission" date="2020-08" db="EMBL/GenBank/DDBJ databases">
        <title>Genome sequence of Hymenobacter qilianensis JCM 19763T.</title>
        <authorList>
            <person name="Hyun D.-W."/>
            <person name="Bae J.-W."/>
        </authorList>
    </citation>
    <scope>NUCLEOTIDE SEQUENCE [LARGE SCALE GENOMIC DNA]</scope>
    <source>
        <strain evidence="2 3">JCM 19763</strain>
    </source>
</reference>
<gene>
    <name evidence="2" type="ORF">H9L05_16985</name>
</gene>
<sequence>MKFQLLLFGFLSLLPMKLVLAQTSVAAPDSAHSAPNPLTFYGFLDAYHGYDVPQPPTPDRPSFLYSHDRQNEFAVNNALLGVRYQNLRVRGLLACMRARM</sequence>
<dbReference type="Proteomes" id="UP000516093">
    <property type="component" value="Chromosome"/>
</dbReference>
<keyword evidence="1" id="KW-0732">Signal</keyword>
<protein>
    <recommendedName>
        <fullName evidence="4">Porin</fullName>
    </recommendedName>
</protein>